<reference evidence="3 4" key="1">
    <citation type="submission" date="2018-10" db="EMBL/GenBank/DDBJ databases">
        <title>Histidinibacterium lentulum gen. nov., sp. nov., a marine bacterium from the culture broth of Picochlorum sp. 122.</title>
        <authorList>
            <person name="Wang G."/>
        </authorList>
    </citation>
    <scope>NUCLEOTIDE SEQUENCE [LARGE SCALE GENOMIC DNA]</scope>
    <source>
        <strain evidence="3 4">B17</strain>
    </source>
</reference>
<dbReference type="RefSeq" id="WP_123642374.1">
    <property type="nucleotide sequence ID" value="NZ_ML119085.1"/>
</dbReference>
<accession>A0A3N2R143</accession>
<dbReference type="SUPFAM" id="SSF46785">
    <property type="entry name" value="Winged helix' DNA-binding domain"/>
    <property type="match status" value="1"/>
</dbReference>
<dbReference type="AlphaFoldDB" id="A0A3N2R143"/>
<organism evidence="3 4">
    <name type="scientific">Histidinibacterium lentulum</name>
    <dbReference type="NCBI Taxonomy" id="2480588"/>
    <lineage>
        <taxon>Bacteria</taxon>
        <taxon>Pseudomonadati</taxon>
        <taxon>Pseudomonadota</taxon>
        <taxon>Alphaproteobacteria</taxon>
        <taxon>Rhodobacterales</taxon>
        <taxon>Paracoccaceae</taxon>
        <taxon>Histidinibacterium</taxon>
    </lineage>
</organism>
<dbReference type="Pfam" id="PF13280">
    <property type="entry name" value="WYL"/>
    <property type="match status" value="1"/>
</dbReference>
<name>A0A3N2R143_9RHOB</name>
<dbReference type="PROSITE" id="PS52050">
    <property type="entry name" value="WYL"/>
    <property type="match status" value="1"/>
</dbReference>
<sequence length="239" mass="26738">MRRADRLFRIVQCMRGGRLVTARGPAERLEVTPRTIYRDVADLMASGVPIEGEAGVGYVLREGHHLPPLMFTASEVTALVAGARLLRAWGGAEMAASAEEALVKIEAVLPEKARAQAARVSVHAFGLPEMSPRVRELIDVLETATEARQRLNLDYADAGGLASRRVVRPLGLWFWGKVWTLVAWCELRSDFRMFRLDRIREVVPGERFREEKGRTMRDFLRAEACEEAVTDRGPETGEP</sequence>
<dbReference type="InterPro" id="IPR036390">
    <property type="entry name" value="WH_DNA-bd_sf"/>
</dbReference>
<dbReference type="InterPro" id="IPR026881">
    <property type="entry name" value="WYL_dom"/>
</dbReference>
<evidence type="ECO:0000313" key="3">
    <source>
        <dbReference type="EMBL" id="ROU01048.1"/>
    </source>
</evidence>
<evidence type="ECO:0000313" key="4">
    <source>
        <dbReference type="Proteomes" id="UP000268016"/>
    </source>
</evidence>
<dbReference type="InterPro" id="IPR013196">
    <property type="entry name" value="HTH_11"/>
</dbReference>
<dbReference type="Proteomes" id="UP000268016">
    <property type="component" value="Unassembled WGS sequence"/>
</dbReference>
<feature type="domain" description="Helix-turn-helix type 11" evidence="1">
    <location>
        <begin position="6"/>
        <end position="58"/>
    </location>
</feature>
<feature type="domain" description="WYL" evidence="2">
    <location>
        <begin position="137"/>
        <end position="202"/>
    </location>
</feature>
<dbReference type="InterPro" id="IPR036388">
    <property type="entry name" value="WH-like_DNA-bd_sf"/>
</dbReference>
<protein>
    <submittedName>
        <fullName evidence="3">YafY family transcriptional regulator</fullName>
    </submittedName>
</protein>
<evidence type="ECO:0000259" key="2">
    <source>
        <dbReference type="Pfam" id="PF13280"/>
    </source>
</evidence>
<dbReference type="PANTHER" id="PTHR34580">
    <property type="match status" value="1"/>
</dbReference>
<dbReference type="Pfam" id="PF08279">
    <property type="entry name" value="HTH_11"/>
    <property type="match status" value="1"/>
</dbReference>
<dbReference type="EMBL" id="RDRB01000005">
    <property type="protein sequence ID" value="ROU01048.1"/>
    <property type="molecule type" value="Genomic_DNA"/>
</dbReference>
<dbReference type="OrthoDB" id="9807255at2"/>
<dbReference type="PANTHER" id="PTHR34580:SF3">
    <property type="entry name" value="PROTEIN PAFB"/>
    <property type="match status" value="1"/>
</dbReference>
<keyword evidence="4" id="KW-1185">Reference proteome</keyword>
<evidence type="ECO:0000259" key="1">
    <source>
        <dbReference type="Pfam" id="PF08279"/>
    </source>
</evidence>
<proteinExistence type="predicted"/>
<dbReference type="InterPro" id="IPR051534">
    <property type="entry name" value="CBASS_pafABC_assoc_protein"/>
</dbReference>
<gene>
    <name evidence="3" type="ORF">EAT49_10995</name>
</gene>
<comment type="caution">
    <text evidence="3">The sequence shown here is derived from an EMBL/GenBank/DDBJ whole genome shotgun (WGS) entry which is preliminary data.</text>
</comment>
<dbReference type="Gene3D" id="1.10.10.10">
    <property type="entry name" value="Winged helix-like DNA-binding domain superfamily/Winged helix DNA-binding domain"/>
    <property type="match status" value="1"/>
</dbReference>